<dbReference type="GO" id="GO:0042907">
    <property type="term" value="F:xanthine transmembrane transporter activity"/>
    <property type="evidence" value="ECO:0007669"/>
    <property type="project" value="TreeGrafter"/>
</dbReference>
<dbReference type="InterPro" id="IPR006042">
    <property type="entry name" value="Xan_ur_permease"/>
</dbReference>
<evidence type="ECO:0000256" key="6">
    <source>
        <dbReference type="ARBA" id="ARBA00022989"/>
    </source>
</evidence>
<dbReference type="NCBIfam" id="TIGR03173">
    <property type="entry name" value="pbuX"/>
    <property type="match status" value="1"/>
</dbReference>
<dbReference type="NCBIfam" id="TIGR00801">
    <property type="entry name" value="ncs2"/>
    <property type="match status" value="1"/>
</dbReference>
<dbReference type="RefSeq" id="WP_023051916.1">
    <property type="nucleotide sequence ID" value="NZ_CP173062.2"/>
</dbReference>
<feature type="transmembrane region" description="Helical" evidence="8">
    <location>
        <begin position="284"/>
        <end position="302"/>
    </location>
</feature>
<feature type="transmembrane region" description="Helical" evidence="8">
    <location>
        <begin position="21"/>
        <end position="45"/>
    </location>
</feature>
<keyword evidence="10" id="KW-1185">Reference proteome</keyword>
<evidence type="ECO:0000256" key="3">
    <source>
        <dbReference type="ARBA" id="ARBA00022448"/>
    </source>
</evidence>
<protein>
    <submittedName>
        <fullName evidence="9">Putative permease</fullName>
    </submittedName>
</protein>
<accession>U7V8R2</accession>
<feature type="transmembrane region" description="Helical" evidence="8">
    <location>
        <begin position="249"/>
        <end position="272"/>
    </location>
</feature>
<feature type="transmembrane region" description="Helical" evidence="8">
    <location>
        <begin position="57"/>
        <end position="75"/>
    </location>
</feature>
<dbReference type="PANTHER" id="PTHR42810:SF2">
    <property type="entry name" value="PURINE PERMEASE C1399.01C-RELATED"/>
    <property type="match status" value="1"/>
</dbReference>
<dbReference type="InterPro" id="IPR006043">
    <property type="entry name" value="NCS2"/>
</dbReference>
<dbReference type="EMBL" id="AXZF01000112">
    <property type="protein sequence ID" value="ERT67539.1"/>
    <property type="molecule type" value="Genomic_DNA"/>
</dbReference>
<keyword evidence="6 8" id="KW-1133">Transmembrane helix</keyword>
<dbReference type="eggNOG" id="COG2233">
    <property type="taxonomic scope" value="Bacteria"/>
</dbReference>
<evidence type="ECO:0000313" key="10">
    <source>
        <dbReference type="Proteomes" id="UP000017081"/>
    </source>
</evidence>
<dbReference type="Pfam" id="PF00860">
    <property type="entry name" value="Xan_ur_permease"/>
    <property type="match status" value="1"/>
</dbReference>
<proteinExistence type="inferred from homology"/>
<feature type="transmembrane region" description="Helical" evidence="8">
    <location>
        <begin position="382"/>
        <end position="400"/>
    </location>
</feature>
<keyword evidence="7 8" id="KW-0472">Membrane</keyword>
<dbReference type="AlphaFoldDB" id="U7V8R2"/>
<feature type="transmembrane region" description="Helical" evidence="8">
    <location>
        <begin position="354"/>
        <end position="376"/>
    </location>
</feature>
<feature type="transmembrane region" description="Helical" evidence="8">
    <location>
        <begin position="110"/>
        <end position="132"/>
    </location>
</feature>
<feature type="transmembrane region" description="Helical" evidence="8">
    <location>
        <begin position="322"/>
        <end position="342"/>
    </location>
</feature>
<feature type="transmembrane region" description="Helical" evidence="8">
    <location>
        <begin position="173"/>
        <end position="192"/>
    </location>
</feature>
<evidence type="ECO:0000256" key="5">
    <source>
        <dbReference type="ARBA" id="ARBA00022692"/>
    </source>
</evidence>
<comment type="subcellular location">
    <subcellularLocation>
        <location evidence="1">Cell membrane</location>
        <topology evidence="1">Multi-pass membrane protein</topology>
    </subcellularLocation>
</comment>
<gene>
    <name evidence="9" type="ORF">HMPREF0202_02384</name>
</gene>
<dbReference type="PANTHER" id="PTHR42810">
    <property type="entry name" value="PURINE PERMEASE C1399.01C-RELATED"/>
    <property type="match status" value="1"/>
</dbReference>
<feature type="transmembrane region" description="Helical" evidence="8">
    <location>
        <begin position="199"/>
        <end position="219"/>
    </location>
</feature>
<evidence type="ECO:0000256" key="7">
    <source>
        <dbReference type="ARBA" id="ARBA00023136"/>
    </source>
</evidence>
<evidence type="ECO:0000256" key="2">
    <source>
        <dbReference type="ARBA" id="ARBA00008821"/>
    </source>
</evidence>
<keyword evidence="4" id="KW-1003">Cell membrane</keyword>
<dbReference type="NCBIfam" id="NF037981">
    <property type="entry name" value="NCS2_1"/>
    <property type="match status" value="1"/>
</dbReference>
<evidence type="ECO:0000256" key="1">
    <source>
        <dbReference type="ARBA" id="ARBA00004651"/>
    </source>
</evidence>
<keyword evidence="3" id="KW-0813">Transport</keyword>
<feature type="transmembrane region" description="Helical" evidence="8">
    <location>
        <begin position="412"/>
        <end position="434"/>
    </location>
</feature>
<evidence type="ECO:0000256" key="4">
    <source>
        <dbReference type="ARBA" id="ARBA00022475"/>
    </source>
</evidence>
<evidence type="ECO:0000256" key="8">
    <source>
        <dbReference type="SAM" id="Phobius"/>
    </source>
</evidence>
<dbReference type="GO" id="GO:0005886">
    <property type="term" value="C:plasma membrane"/>
    <property type="evidence" value="ECO:0007669"/>
    <property type="project" value="UniProtKB-SubCell"/>
</dbReference>
<organism evidence="9 10">
    <name type="scientific">Cetobacterium somerae ATCC BAA-474</name>
    <dbReference type="NCBI Taxonomy" id="1319815"/>
    <lineage>
        <taxon>Bacteria</taxon>
        <taxon>Fusobacteriati</taxon>
        <taxon>Fusobacteriota</taxon>
        <taxon>Fusobacteriia</taxon>
        <taxon>Fusobacteriales</taxon>
        <taxon>Fusobacteriaceae</taxon>
        <taxon>Cetobacterium</taxon>
    </lineage>
</organism>
<dbReference type="PROSITE" id="PS01116">
    <property type="entry name" value="XANTH_URACIL_PERMASE"/>
    <property type="match status" value="1"/>
</dbReference>
<dbReference type="InterPro" id="IPR017588">
    <property type="entry name" value="UacT-like"/>
</dbReference>
<dbReference type="PATRIC" id="fig|1319815.3.peg.2291"/>
<keyword evidence="5 8" id="KW-0812">Transmembrane</keyword>
<dbReference type="HOGENOM" id="CLU_017959_8_0_0"/>
<dbReference type="Proteomes" id="UP000017081">
    <property type="component" value="Unassembled WGS sequence"/>
</dbReference>
<name>U7V8R2_9FUSO</name>
<dbReference type="STRING" id="1319815.HMPREF0202_02384"/>
<feature type="transmembrane region" description="Helical" evidence="8">
    <location>
        <begin position="139"/>
        <end position="161"/>
    </location>
</feature>
<evidence type="ECO:0000313" key="9">
    <source>
        <dbReference type="EMBL" id="ERT67539.1"/>
    </source>
</evidence>
<comment type="similarity">
    <text evidence="2">Belongs to the nucleobase:cation symporter-2 (NCS2) (TC 2.A.40) family.</text>
</comment>
<sequence length="455" mass="47407">MALVLRVDEKPKSIGEWLLLSFQHIFASFSGIVTVPIIFASALGFDKIQTGEMIADILIVSGIVTIFQSKGVGFLGSRLPQVMGSNFTFIGPGLSIGLAASAIAGGSPEAGYAAILGASMLGSLVQIFLGGFTGKIRRIFPPIVQGIVVSLIGLTILGVAVDWFAGGHGAEDYGSITNIVLGLTVMFITIGLNQYGKGILSSGSIFFGIVVGYLLAFFMGKLDLSILTQTQSIYFPTPLKYGMTFKIEYVLPFAIAYLVAMVEATGDTLACAKVSEVDMKDNKRLSGSILLGGVGSFVGALFNATPTTTFSQNTGVVSITGVASRYVVMGSGALLIVMGLIPKIGALVSVMPQPVLGGAAIVMFGTIAAVGIGIFQEVEFNNGNMLIVGISISAGLAVTLRPQLLQNLPTFISTILSSGITTGTLVGVTMNLLFNGVEKQSDVEKDNIEIETEGI</sequence>
<comment type="caution">
    <text evidence="9">The sequence shown here is derived from an EMBL/GenBank/DDBJ whole genome shotgun (WGS) entry which is preliminary data.</text>
</comment>
<reference evidence="9 10" key="1">
    <citation type="submission" date="2013-08" db="EMBL/GenBank/DDBJ databases">
        <authorList>
            <person name="Weinstock G."/>
            <person name="Sodergren E."/>
            <person name="Wylie T."/>
            <person name="Fulton L."/>
            <person name="Fulton R."/>
            <person name="Fronick C."/>
            <person name="O'Laughlin M."/>
            <person name="Godfrey J."/>
            <person name="Miner T."/>
            <person name="Herter B."/>
            <person name="Appelbaum E."/>
            <person name="Cordes M."/>
            <person name="Lek S."/>
            <person name="Wollam A."/>
            <person name="Pepin K.H."/>
            <person name="Palsikar V.B."/>
            <person name="Mitreva M."/>
            <person name="Wilson R.K."/>
        </authorList>
    </citation>
    <scope>NUCLEOTIDE SEQUENCE [LARGE SCALE GENOMIC DNA]</scope>
    <source>
        <strain evidence="9 10">ATCC BAA-474</strain>
    </source>
</reference>
<feature type="transmembrane region" description="Helical" evidence="8">
    <location>
        <begin position="87"/>
        <end position="104"/>
    </location>
</feature>